<gene>
    <name evidence="1" type="ORF">CP49_40115</name>
</gene>
<evidence type="ECO:0000313" key="2">
    <source>
        <dbReference type="Proteomes" id="UP000051913"/>
    </source>
</evidence>
<dbReference type="AlphaFoldDB" id="A0A0R3LKN2"/>
<accession>A0A0R3LKN2</accession>
<comment type="caution">
    <text evidence="1">The sequence shown here is derived from an EMBL/GenBank/DDBJ whole genome shotgun (WGS) entry which is preliminary data.</text>
</comment>
<evidence type="ECO:0000313" key="1">
    <source>
        <dbReference type="EMBL" id="KRR08298.1"/>
    </source>
</evidence>
<sequence>MLPRVLTITIAVFVLSPAAAREPRALLDLPQLAPCGSTSHPRLPEKWRGIYLMAPFTKAQLVLAEIVSDAALSAMRVRLHGVRRGSLDLFVAGNRTYVLESEGATIKECRALGDTGWRPLPTDWIAPQSQCTGSAPIGETPVEWWKTAIAPEPASYWLWFKTSDQTPFRLVFPFASDQLPPFSGYALSYQVRFNTLDETGLAGIDAACRQAKPAMTGNPVRTLHRLIGKISQSRQPAQSEINRVMPELQADCPAIPFSEWPERLAITGVMTPFDSDENPYPAEVLYDWTVPAQRTRTFGGPEAGITVQDSLLLDPHGYTITHYRDRPLVCRPVLPGTIRPGWAARAPCECAATINGTTSLSPYGTARILVCPLASPRVAWAWYALSGRPTVFMVTSLRGDEGKRLFAVLDYHTWLPGHSFSRSVFSTPPQCAIASHSRSTRSPLRRCSTCHLGPAYSR</sequence>
<dbReference type="STRING" id="1518501.CQ10_06790"/>
<organism evidence="1 2">
    <name type="scientific">Bradyrhizobium valentinum</name>
    <dbReference type="NCBI Taxonomy" id="1518501"/>
    <lineage>
        <taxon>Bacteria</taxon>
        <taxon>Pseudomonadati</taxon>
        <taxon>Pseudomonadota</taxon>
        <taxon>Alphaproteobacteria</taxon>
        <taxon>Hyphomicrobiales</taxon>
        <taxon>Nitrobacteraceae</taxon>
        <taxon>Bradyrhizobium</taxon>
    </lineage>
</organism>
<name>A0A0R3LKN2_9BRAD</name>
<dbReference type="Proteomes" id="UP000051913">
    <property type="component" value="Unassembled WGS sequence"/>
</dbReference>
<dbReference type="EMBL" id="LLXX01000083">
    <property type="protein sequence ID" value="KRR08298.1"/>
    <property type="molecule type" value="Genomic_DNA"/>
</dbReference>
<dbReference type="RefSeq" id="WP_057850657.1">
    <property type="nucleotide sequence ID" value="NZ_LLXX01000083.1"/>
</dbReference>
<keyword evidence="2" id="KW-1185">Reference proteome</keyword>
<protein>
    <submittedName>
        <fullName evidence="1">Uncharacterized protein</fullName>
    </submittedName>
</protein>
<proteinExistence type="predicted"/>
<reference evidence="1 2" key="1">
    <citation type="submission" date="2014-03" db="EMBL/GenBank/DDBJ databases">
        <title>Bradyrhizobium valentinum sp. nov., isolated from effective nodules of Lupinus mariae-josephae, a lupine endemic of basic-lime soils in Eastern Spain.</title>
        <authorList>
            <person name="Duran D."/>
            <person name="Rey L."/>
            <person name="Navarro A."/>
            <person name="Busquets A."/>
            <person name="Imperial J."/>
            <person name="Ruiz-Argueso T."/>
        </authorList>
    </citation>
    <scope>NUCLEOTIDE SEQUENCE [LARGE SCALE GENOMIC DNA]</scope>
    <source>
        <strain evidence="1 2">LmjM3</strain>
    </source>
</reference>